<comment type="subcellular location">
    <subcellularLocation>
        <location evidence="1 7">Nucleus</location>
    </subcellularLocation>
</comment>
<dbReference type="GO" id="GO:0005634">
    <property type="term" value="C:nucleus"/>
    <property type="evidence" value="ECO:0007669"/>
    <property type="project" value="UniProtKB-SubCell"/>
</dbReference>
<keyword evidence="4 7" id="KW-0804">Transcription</keyword>
<keyword evidence="6 7" id="KW-0927">Auxin signaling pathway</keyword>
<comment type="caution">
    <text evidence="9">The sequence shown here is derived from an EMBL/GenBank/DDBJ whole genome shotgun (WGS) entry which is preliminary data.</text>
</comment>
<dbReference type="InterPro" id="IPR033389">
    <property type="entry name" value="AUX/IAA_dom"/>
</dbReference>
<dbReference type="PANTHER" id="PTHR31384:SF9">
    <property type="entry name" value="AUXIN RESPONSE FACTOR 19"/>
    <property type="match status" value="1"/>
</dbReference>
<dbReference type="InterPro" id="IPR053793">
    <property type="entry name" value="PB1-like"/>
</dbReference>
<comment type="subunit">
    <text evidence="2 7">Homodimers and heterodimers.</text>
</comment>
<organism evidence="9 10">
    <name type="scientific">Rubus argutus</name>
    <name type="common">Southern blackberry</name>
    <dbReference type="NCBI Taxonomy" id="59490"/>
    <lineage>
        <taxon>Eukaryota</taxon>
        <taxon>Viridiplantae</taxon>
        <taxon>Streptophyta</taxon>
        <taxon>Embryophyta</taxon>
        <taxon>Tracheophyta</taxon>
        <taxon>Spermatophyta</taxon>
        <taxon>Magnoliopsida</taxon>
        <taxon>eudicotyledons</taxon>
        <taxon>Gunneridae</taxon>
        <taxon>Pentapetalae</taxon>
        <taxon>rosids</taxon>
        <taxon>fabids</taxon>
        <taxon>Rosales</taxon>
        <taxon>Rosaceae</taxon>
        <taxon>Rosoideae</taxon>
        <taxon>Rosoideae incertae sedis</taxon>
        <taxon>Rubus</taxon>
    </lineage>
</organism>
<evidence type="ECO:0000256" key="2">
    <source>
        <dbReference type="ARBA" id="ARBA00011726"/>
    </source>
</evidence>
<evidence type="ECO:0000256" key="6">
    <source>
        <dbReference type="ARBA" id="ARBA00023294"/>
    </source>
</evidence>
<gene>
    <name evidence="9" type="ORF">M0R45_018848</name>
</gene>
<dbReference type="Gene3D" id="3.10.20.90">
    <property type="entry name" value="Phosphatidylinositol 3-kinase Catalytic Subunit, Chain A, domain 1"/>
    <property type="match status" value="1"/>
</dbReference>
<keyword evidence="5 7" id="KW-0539">Nucleus</keyword>
<dbReference type="PANTHER" id="PTHR31384">
    <property type="entry name" value="AUXIN RESPONSE FACTOR 4-RELATED"/>
    <property type="match status" value="1"/>
</dbReference>
<dbReference type="Pfam" id="PF02309">
    <property type="entry name" value="AUX_IAA"/>
    <property type="match status" value="1"/>
</dbReference>
<keyword evidence="3 7" id="KW-0805">Transcription regulation</keyword>
<dbReference type="PROSITE" id="PS51745">
    <property type="entry name" value="PB1"/>
    <property type="match status" value="1"/>
</dbReference>
<evidence type="ECO:0000256" key="1">
    <source>
        <dbReference type="ARBA" id="ARBA00004123"/>
    </source>
</evidence>
<proteinExistence type="inferred from homology"/>
<reference evidence="9 10" key="1">
    <citation type="journal article" date="2023" name="G3 (Bethesda)">
        <title>A chromosome-length genome assembly and annotation of blackberry (Rubus argutus, cv. 'Hillquist').</title>
        <authorList>
            <person name="Bruna T."/>
            <person name="Aryal R."/>
            <person name="Dudchenko O."/>
            <person name="Sargent D.J."/>
            <person name="Mead D."/>
            <person name="Buti M."/>
            <person name="Cavallini A."/>
            <person name="Hytonen T."/>
            <person name="Andres J."/>
            <person name="Pham M."/>
            <person name="Weisz D."/>
            <person name="Mascagni F."/>
            <person name="Usai G."/>
            <person name="Natali L."/>
            <person name="Bassil N."/>
            <person name="Fernandez G.E."/>
            <person name="Lomsadze A."/>
            <person name="Armour M."/>
            <person name="Olukolu B."/>
            <person name="Poorten T."/>
            <person name="Britton C."/>
            <person name="Davik J."/>
            <person name="Ashrafi H."/>
            <person name="Aiden E.L."/>
            <person name="Borodovsky M."/>
            <person name="Worthington M."/>
        </authorList>
    </citation>
    <scope>NUCLEOTIDE SEQUENCE [LARGE SCALE GENOMIC DNA]</scope>
    <source>
        <strain evidence="9">PI 553951</strain>
    </source>
</reference>
<comment type="similarity">
    <text evidence="7">Belongs to the Aux/IAA family.</text>
</comment>
<protein>
    <recommendedName>
        <fullName evidence="7">Auxin-responsive protein</fullName>
    </recommendedName>
</protein>
<evidence type="ECO:0000259" key="8">
    <source>
        <dbReference type="PROSITE" id="PS51745"/>
    </source>
</evidence>
<name>A0AAW1X3Q5_RUBAR</name>
<evidence type="ECO:0000256" key="3">
    <source>
        <dbReference type="ARBA" id="ARBA00023015"/>
    </source>
</evidence>
<accession>A0AAW1X3Q5</accession>
<keyword evidence="10" id="KW-1185">Reference proteome</keyword>
<comment type="function">
    <text evidence="7">Aux/IAA proteins are short-lived transcriptional factors that function as repressors of early auxin response genes at low auxin concentrations.</text>
</comment>
<dbReference type="InterPro" id="IPR044835">
    <property type="entry name" value="ARF_plant"/>
</dbReference>
<dbReference type="GO" id="GO:0006355">
    <property type="term" value="P:regulation of DNA-templated transcription"/>
    <property type="evidence" value="ECO:0007669"/>
    <property type="project" value="InterPro"/>
</dbReference>
<evidence type="ECO:0000256" key="4">
    <source>
        <dbReference type="ARBA" id="ARBA00023163"/>
    </source>
</evidence>
<evidence type="ECO:0000256" key="7">
    <source>
        <dbReference type="RuleBase" id="RU004549"/>
    </source>
</evidence>
<feature type="domain" description="PB1" evidence="8">
    <location>
        <begin position="71"/>
        <end position="155"/>
    </location>
</feature>
<dbReference type="GO" id="GO:0003677">
    <property type="term" value="F:DNA binding"/>
    <property type="evidence" value="ECO:0007669"/>
    <property type="project" value="InterPro"/>
</dbReference>
<evidence type="ECO:0000256" key="5">
    <source>
        <dbReference type="ARBA" id="ARBA00023242"/>
    </source>
</evidence>
<sequence length="184" mass="20297">MVGLGKDFSNNVSSGVMLGNYENSKDAQQELSSSMVSQSFGVPETTFDSTINDSSFLDSTWAPAAQFQRMRTYTKVYKRGAVGRSIDITRYSGYDELKHDLARRFGIEGQLEDRGRVGWKLVYVDHESDVLLVGDDPWEEFVNCVRCIKILSPQEVQQMSLDGDFGGNAVLPNQACSSSDGGNA</sequence>
<dbReference type="FunFam" id="3.10.20.90:FF:000047">
    <property type="entry name" value="Auxin response factor"/>
    <property type="match status" value="1"/>
</dbReference>
<dbReference type="GO" id="GO:0009734">
    <property type="term" value="P:auxin-activated signaling pathway"/>
    <property type="evidence" value="ECO:0007669"/>
    <property type="project" value="UniProtKB-UniRule"/>
</dbReference>
<evidence type="ECO:0000313" key="9">
    <source>
        <dbReference type="EMBL" id="KAK9931576.1"/>
    </source>
</evidence>
<dbReference type="Proteomes" id="UP001457282">
    <property type="component" value="Unassembled WGS sequence"/>
</dbReference>
<dbReference type="SUPFAM" id="SSF54277">
    <property type="entry name" value="CAD &amp; PB1 domains"/>
    <property type="match status" value="1"/>
</dbReference>
<dbReference type="AlphaFoldDB" id="A0AAW1X3Q5"/>
<keyword evidence="7" id="KW-0678">Repressor</keyword>
<evidence type="ECO:0000313" key="10">
    <source>
        <dbReference type="Proteomes" id="UP001457282"/>
    </source>
</evidence>
<dbReference type="EMBL" id="JBEDUW010000004">
    <property type="protein sequence ID" value="KAK9931576.1"/>
    <property type="molecule type" value="Genomic_DNA"/>
</dbReference>